<comment type="caution">
    <text evidence="2">The sequence shown here is derived from an EMBL/GenBank/DDBJ whole genome shotgun (WGS) entry which is preliminary data.</text>
</comment>
<dbReference type="KEGG" id="kne:92182830"/>
<sequence length="551" mass="61024">MSGQRQPSDSPTLNEKYEILARRLEQVEAAYAQQTASLLGSSSIVQSRPDVFPTPTSSTPTFYAEQSTGSTSNWRPDTSYAPVPSSTTRGRHEALSVWPDLITMRPRPPDYEGFRKNNSRHPATIHFQETSMCAVDVDGFPDAVKRGLVNATQVDMYFQLFKHRFSTIAPLIPFLLTSSPLPKHPFVVIAALSFIPEALSANDVGIIEESVLYAMTGTTSVDAMLALYILSFASFGPSSEFHIPLTPLRLVSLAWTLGKDLGLELKARRILSTDERAEELLSSWNQPQLEQLTLWEAVKNRYSILQIQYARCGELPTLLSPQLPNHQSDHIRHCIVHLRSEAKLVEICRNLVEEVAIAEVESTQNWPDFVPLVVQWEVLLIAETYTLPSALALRLILLALCPPSPVAAETAHLGHNVAGGAWVLSARCLIHDFMPRLYSTSEGEEITVTLPVCVSIVVAIAIATARRILVVTRGSPSPPIDEQQVEAAERYLARLDGFPGRAMKGMWEDLSEYKENGNEDAEQQGLAELNFDLFDWDMLFPTSSSGDSLGI</sequence>
<feature type="region of interest" description="Disordered" evidence="1">
    <location>
        <begin position="53"/>
        <end position="88"/>
    </location>
</feature>
<feature type="compositionally biased region" description="Polar residues" evidence="1">
    <location>
        <begin position="64"/>
        <end position="76"/>
    </location>
</feature>
<name>A0AAW0YZE2_9TREE</name>
<reference evidence="2 3" key="1">
    <citation type="journal article" date="2024" name="bioRxiv">
        <title>Comparative genomics of Cryptococcus and Kwoniella reveals pathogenesis evolution and contrasting karyotype dynamics via intercentromeric recombination or chromosome fusion.</title>
        <authorList>
            <person name="Coelho M.A."/>
            <person name="David-Palma M."/>
            <person name="Shea T."/>
            <person name="Bowers K."/>
            <person name="McGinley-Smith S."/>
            <person name="Mohammad A.W."/>
            <person name="Gnirke A."/>
            <person name="Yurkov A.M."/>
            <person name="Nowrousian M."/>
            <person name="Sun S."/>
            <person name="Cuomo C.A."/>
            <person name="Heitman J."/>
        </authorList>
    </citation>
    <scope>NUCLEOTIDE SEQUENCE [LARGE SCALE GENOMIC DNA]</scope>
    <source>
        <strain evidence="2 3">CBS 13917</strain>
    </source>
</reference>
<keyword evidence="3" id="KW-1185">Reference proteome</keyword>
<evidence type="ECO:0000313" key="3">
    <source>
        <dbReference type="Proteomes" id="UP001388673"/>
    </source>
</evidence>
<evidence type="ECO:0000256" key="1">
    <source>
        <dbReference type="SAM" id="MobiDB-lite"/>
    </source>
</evidence>
<dbReference type="EMBL" id="JBCAWK010000010">
    <property type="protein sequence ID" value="KAK8847713.1"/>
    <property type="molecule type" value="Genomic_DNA"/>
</dbReference>
<evidence type="ECO:0000313" key="2">
    <source>
        <dbReference type="EMBL" id="KAK8847713.1"/>
    </source>
</evidence>
<dbReference type="GeneID" id="92182830"/>
<evidence type="ECO:0008006" key="4">
    <source>
        <dbReference type="Google" id="ProtNLM"/>
    </source>
</evidence>
<accession>A0AAW0YZE2</accession>
<protein>
    <recommendedName>
        <fullName evidence="4">Transcription factor domain-containing protein</fullName>
    </recommendedName>
</protein>
<dbReference type="RefSeq" id="XP_066801231.1">
    <property type="nucleotide sequence ID" value="XM_066948663.1"/>
</dbReference>
<dbReference type="Proteomes" id="UP001388673">
    <property type="component" value="Unassembled WGS sequence"/>
</dbReference>
<dbReference type="AlphaFoldDB" id="A0AAW0YZE2"/>
<organism evidence="2 3">
    <name type="scientific">Kwoniella newhampshirensis</name>
    <dbReference type="NCBI Taxonomy" id="1651941"/>
    <lineage>
        <taxon>Eukaryota</taxon>
        <taxon>Fungi</taxon>
        <taxon>Dikarya</taxon>
        <taxon>Basidiomycota</taxon>
        <taxon>Agaricomycotina</taxon>
        <taxon>Tremellomycetes</taxon>
        <taxon>Tremellales</taxon>
        <taxon>Cryptococcaceae</taxon>
        <taxon>Kwoniella</taxon>
    </lineage>
</organism>
<proteinExistence type="predicted"/>
<gene>
    <name evidence="2" type="ORF">IAR55_005572</name>
</gene>